<feature type="transmembrane region" description="Helical" evidence="5">
    <location>
        <begin position="174"/>
        <end position="195"/>
    </location>
</feature>
<protein>
    <submittedName>
        <fullName evidence="7">MFS transporter</fullName>
    </submittedName>
</protein>
<evidence type="ECO:0000256" key="3">
    <source>
        <dbReference type="ARBA" id="ARBA00022989"/>
    </source>
</evidence>
<dbReference type="Gene3D" id="1.20.1250.20">
    <property type="entry name" value="MFS general substrate transporter like domains"/>
    <property type="match status" value="2"/>
</dbReference>
<feature type="transmembrane region" description="Helical" evidence="5">
    <location>
        <begin position="262"/>
        <end position="285"/>
    </location>
</feature>
<keyword evidence="2 5" id="KW-0812">Transmembrane</keyword>
<dbReference type="InterPro" id="IPR005829">
    <property type="entry name" value="Sugar_transporter_CS"/>
</dbReference>
<dbReference type="InterPro" id="IPR020846">
    <property type="entry name" value="MFS_dom"/>
</dbReference>
<dbReference type="PANTHER" id="PTHR23528">
    <property type="match status" value="1"/>
</dbReference>
<dbReference type="Proteomes" id="UP000265882">
    <property type="component" value="Unassembled WGS sequence"/>
</dbReference>
<feature type="domain" description="Major facilitator superfamily (MFS) profile" evidence="6">
    <location>
        <begin position="1"/>
        <end position="411"/>
    </location>
</feature>
<evidence type="ECO:0000256" key="4">
    <source>
        <dbReference type="ARBA" id="ARBA00023136"/>
    </source>
</evidence>
<dbReference type="SUPFAM" id="SSF103473">
    <property type="entry name" value="MFS general substrate transporter"/>
    <property type="match status" value="1"/>
</dbReference>
<feature type="transmembrane region" description="Helical" evidence="5">
    <location>
        <begin position="292"/>
        <end position="310"/>
    </location>
</feature>
<comment type="caution">
    <text evidence="7">The sequence shown here is derived from an EMBL/GenBank/DDBJ whole genome shotgun (WGS) entry which is preliminary data.</text>
</comment>
<evidence type="ECO:0000256" key="2">
    <source>
        <dbReference type="ARBA" id="ARBA00022692"/>
    </source>
</evidence>
<feature type="transmembrane region" description="Helical" evidence="5">
    <location>
        <begin position="55"/>
        <end position="75"/>
    </location>
</feature>
<sequence length="422" mass="46159">MKNSSRAPQNWLYLAQLSVNYLGWVFCWNVATTYMSPNILLGLVDDSVKNTRLGLMSGAGNIMVIILIPLIGALSDRTTSEMGRRRPYYIAAASMMAVFIMLMVYSGNYLFLLALIVLMHAAAALWFPNRALVRDIVPIERRGRVSGLIQIANLIGMMSAHVLAPRLVEAGRLLLLAIIAGAVNVVSNLWVALAIREPAPAFRSARPADSWKEIYFPKLESGDGLKRLAAFNLLTQMGMVAMVCFLLYFIKDQVDPVHFNKTFGTVVLIAMTAAIPSSFGSGVIADRLGRKRVLLIGCLLQLACILNFLISPRLHSTLYISGLLYGLGNGAYLSMYWTLVSDLVPEADAGKYMGLMQYTFLIPWAIVPPALGPMVDRFGASSGPGYNILFVVIVFLLAGGLIMIRKIPETFKTAPAPVADFS</sequence>
<evidence type="ECO:0000259" key="6">
    <source>
        <dbReference type="PROSITE" id="PS50850"/>
    </source>
</evidence>
<feature type="transmembrane region" description="Helical" evidence="5">
    <location>
        <begin position="228"/>
        <end position="250"/>
    </location>
</feature>
<name>A0A3A4P1J2_ABYX5</name>
<evidence type="ECO:0000256" key="5">
    <source>
        <dbReference type="SAM" id="Phobius"/>
    </source>
</evidence>
<dbReference type="PROSITE" id="PS00216">
    <property type="entry name" value="SUGAR_TRANSPORT_1"/>
    <property type="match status" value="1"/>
</dbReference>
<proteinExistence type="predicted"/>
<organism evidence="7 8">
    <name type="scientific">Abyssobacteria bacterium (strain SURF_5)</name>
    <dbReference type="NCBI Taxonomy" id="2093360"/>
    <lineage>
        <taxon>Bacteria</taxon>
        <taxon>Pseudomonadati</taxon>
        <taxon>Candidatus Hydrogenedentota</taxon>
        <taxon>Candidatus Abyssobacteria</taxon>
    </lineage>
</organism>
<dbReference type="EMBL" id="QZKU01000026">
    <property type="protein sequence ID" value="RJP25092.1"/>
    <property type="molecule type" value="Genomic_DNA"/>
</dbReference>
<evidence type="ECO:0000313" key="8">
    <source>
        <dbReference type="Proteomes" id="UP000265882"/>
    </source>
</evidence>
<comment type="subcellular location">
    <subcellularLocation>
        <location evidence="1">Membrane</location>
        <topology evidence="1">Multi-pass membrane protein</topology>
    </subcellularLocation>
</comment>
<reference evidence="7 8" key="1">
    <citation type="journal article" date="2017" name="ISME J.">
        <title>Energy and carbon metabolisms in a deep terrestrial subsurface fluid microbial community.</title>
        <authorList>
            <person name="Momper L."/>
            <person name="Jungbluth S.P."/>
            <person name="Lee M.D."/>
            <person name="Amend J.P."/>
        </authorList>
    </citation>
    <scope>NUCLEOTIDE SEQUENCE [LARGE SCALE GENOMIC DNA]</scope>
    <source>
        <strain evidence="7">SURF_5</strain>
    </source>
</reference>
<dbReference type="InterPro" id="IPR036259">
    <property type="entry name" value="MFS_trans_sf"/>
</dbReference>
<feature type="transmembrane region" description="Helical" evidence="5">
    <location>
        <begin position="384"/>
        <end position="404"/>
    </location>
</feature>
<accession>A0A3A4P1J2</accession>
<keyword evidence="3 5" id="KW-1133">Transmembrane helix</keyword>
<dbReference type="InterPro" id="IPR011701">
    <property type="entry name" value="MFS"/>
</dbReference>
<dbReference type="PROSITE" id="PS50850">
    <property type="entry name" value="MFS"/>
    <property type="match status" value="1"/>
</dbReference>
<gene>
    <name evidence="7" type="ORF">C4520_02960</name>
</gene>
<dbReference type="Pfam" id="PF07690">
    <property type="entry name" value="MFS_1"/>
    <property type="match status" value="1"/>
</dbReference>
<dbReference type="PANTHER" id="PTHR23528:SF1">
    <property type="entry name" value="MAJOR FACILITATOR SUPERFAMILY (MFS) PROFILE DOMAIN-CONTAINING PROTEIN"/>
    <property type="match status" value="1"/>
</dbReference>
<dbReference type="GO" id="GO:0022857">
    <property type="term" value="F:transmembrane transporter activity"/>
    <property type="evidence" value="ECO:0007669"/>
    <property type="project" value="InterPro"/>
</dbReference>
<feature type="transmembrane region" description="Helical" evidence="5">
    <location>
        <begin position="12"/>
        <end position="35"/>
    </location>
</feature>
<evidence type="ECO:0000313" key="7">
    <source>
        <dbReference type="EMBL" id="RJP25092.1"/>
    </source>
</evidence>
<feature type="transmembrane region" description="Helical" evidence="5">
    <location>
        <begin position="110"/>
        <end position="127"/>
    </location>
</feature>
<keyword evidence="4 5" id="KW-0472">Membrane</keyword>
<dbReference type="GO" id="GO:0016020">
    <property type="term" value="C:membrane"/>
    <property type="evidence" value="ECO:0007669"/>
    <property type="project" value="UniProtKB-SubCell"/>
</dbReference>
<feature type="transmembrane region" description="Helical" evidence="5">
    <location>
        <begin position="148"/>
        <end position="168"/>
    </location>
</feature>
<evidence type="ECO:0000256" key="1">
    <source>
        <dbReference type="ARBA" id="ARBA00004141"/>
    </source>
</evidence>
<feature type="transmembrane region" description="Helical" evidence="5">
    <location>
        <begin position="87"/>
        <end position="104"/>
    </location>
</feature>
<feature type="transmembrane region" description="Helical" evidence="5">
    <location>
        <begin position="352"/>
        <end position="372"/>
    </location>
</feature>
<dbReference type="AlphaFoldDB" id="A0A3A4P1J2"/>
<feature type="transmembrane region" description="Helical" evidence="5">
    <location>
        <begin position="316"/>
        <end position="340"/>
    </location>
</feature>